<reference evidence="2" key="1">
    <citation type="journal article" date="2015" name="Nature">
        <title>Complex archaea that bridge the gap between prokaryotes and eukaryotes.</title>
        <authorList>
            <person name="Spang A."/>
            <person name="Saw J.H."/>
            <person name="Jorgensen S.L."/>
            <person name="Zaremba-Niedzwiedzka K."/>
            <person name="Martijn J."/>
            <person name="Lind A.E."/>
            <person name="van Eijk R."/>
            <person name="Schleper C."/>
            <person name="Guy L."/>
            <person name="Ettema T.J."/>
        </authorList>
    </citation>
    <scope>NUCLEOTIDE SEQUENCE</scope>
</reference>
<organism evidence="2">
    <name type="scientific">marine sediment metagenome</name>
    <dbReference type="NCBI Taxonomy" id="412755"/>
    <lineage>
        <taxon>unclassified sequences</taxon>
        <taxon>metagenomes</taxon>
        <taxon>ecological metagenomes</taxon>
    </lineage>
</organism>
<comment type="caution">
    <text evidence="2">The sequence shown here is derived from an EMBL/GenBank/DDBJ whole genome shotgun (WGS) entry which is preliminary data.</text>
</comment>
<evidence type="ECO:0000256" key="1">
    <source>
        <dbReference type="SAM" id="Phobius"/>
    </source>
</evidence>
<feature type="transmembrane region" description="Helical" evidence="1">
    <location>
        <begin position="6"/>
        <end position="24"/>
    </location>
</feature>
<accession>A0A0F9ME12</accession>
<sequence length="238" mass="28270">METFLNYLPSLITAFLVVPFGWYLKFRMKNLATNHDFGLALKQLKRSTKAVEDVKTQISEKFWVKQQIWDTKRESYDELLDCFYQTKNYLVFLIEFTSDYAEAYVRIGYSGEYDEEYDKAYTSYIESEQLEFEKKYHSESALKNRSAIENDVKGRLKVLEVTLQRKSIYLSVELADIRTSINEIYTQAFEEHLTQEEYEDTDDFLERQIAHYQKTSELLDNVISKLESIAVKDLKLDY</sequence>
<keyword evidence="1" id="KW-0472">Membrane</keyword>
<name>A0A0F9ME12_9ZZZZ</name>
<protein>
    <submittedName>
        <fullName evidence="2">Uncharacterized protein</fullName>
    </submittedName>
</protein>
<keyword evidence="1" id="KW-0812">Transmembrane</keyword>
<dbReference type="AlphaFoldDB" id="A0A0F9ME12"/>
<gene>
    <name evidence="2" type="ORF">LCGC14_1396340</name>
</gene>
<proteinExistence type="predicted"/>
<evidence type="ECO:0000313" key="2">
    <source>
        <dbReference type="EMBL" id="KKM74835.1"/>
    </source>
</evidence>
<keyword evidence="1" id="KW-1133">Transmembrane helix</keyword>
<dbReference type="EMBL" id="LAZR01009075">
    <property type="protein sequence ID" value="KKM74835.1"/>
    <property type="molecule type" value="Genomic_DNA"/>
</dbReference>